<evidence type="ECO:0000313" key="1">
    <source>
        <dbReference type="EMBL" id="TGY74782.1"/>
    </source>
</evidence>
<organism evidence="1 2">
    <name type="scientific">Lepagella muris</name>
    <dbReference type="NCBI Taxonomy" id="3032870"/>
    <lineage>
        <taxon>Bacteria</taxon>
        <taxon>Pseudomonadati</taxon>
        <taxon>Bacteroidota</taxon>
        <taxon>Bacteroidia</taxon>
        <taxon>Bacteroidales</taxon>
        <taxon>Muribaculaceae</taxon>
        <taxon>Lepagella</taxon>
    </lineage>
</organism>
<name>A0AC61RAZ5_9BACT</name>
<dbReference type="EMBL" id="SRYB01000073">
    <property type="protein sequence ID" value="TGY74782.1"/>
    <property type="molecule type" value="Genomic_DNA"/>
</dbReference>
<comment type="caution">
    <text evidence="1">The sequence shown here is derived from an EMBL/GenBank/DDBJ whole genome shotgun (WGS) entry which is preliminary data.</text>
</comment>
<proteinExistence type="predicted"/>
<reference evidence="1" key="1">
    <citation type="submission" date="2019-04" db="EMBL/GenBank/DDBJ databases">
        <title>Microbes associate with the intestines of laboratory mice.</title>
        <authorList>
            <person name="Navarre W."/>
            <person name="Wong E."/>
            <person name="Huang K."/>
            <person name="Tropini C."/>
            <person name="Ng K."/>
            <person name="Yu B."/>
        </authorList>
    </citation>
    <scope>NUCLEOTIDE SEQUENCE</scope>
    <source>
        <strain evidence="1">NM04_E33</strain>
    </source>
</reference>
<sequence length="396" mass="44792">MYVKTSCGLRTVVEILKTFEDVLGGTCGKAPSYTTVRNWMLKLGLSVYDDDKSRDEAYAIIQDESLTVNRQKLLLTLGIPSKHPGRALRHSDATVLDMRVADSNTKDDVKDAIERAAAKAGHSPEYGVSDGGHNLKGGMALAGVPQHLDVSHTLANCMKTVYAEDEEFKSLTQKLGKIRLQYHLTDIAWLLPPNMRAIARFMNLSDWVEWGNRMLTNMDSLEQKAKDAFCFLENYRGLLEELSVDVDAIRHVETICKTRGFCLKTYRECSQYIILHVIGNANNRRATLGLRMLDYLKKEAKLLHLTNNAQNMSSDIIESDFGILKSKMSPNKLYGFTSMILMLPLYPKTIDYSVADEQDFKVRLANVKLKEIDDWAKANLSRNWVKDRTETLKKVS</sequence>
<accession>A0AC61RAZ5</accession>
<gene>
    <name evidence="1" type="ORF">E5331_20030</name>
</gene>
<dbReference type="Proteomes" id="UP000306319">
    <property type="component" value="Unassembled WGS sequence"/>
</dbReference>
<keyword evidence="2" id="KW-1185">Reference proteome</keyword>
<protein>
    <submittedName>
        <fullName evidence="1">Uncharacterized protein</fullName>
    </submittedName>
</protein>
<evidence type="ECO:0000313" key="2">
    <source>
        <dbReference type="Proteomes" id="UP000306319"/>
    </source>
</evidence>